<evidence type="ECO:0000313" key="1">
    <source>
        <dbReference type="EMBL" id="MBC2669535.1"/>
    </source>
</evidence>
<dbReference type="RefSeq" id="WP_185679401.1">
    <property type="nucleotide sequence ID" value="NZ_JACLAX010000009.1"/>
</dbReference>
<protein>
    <submittedName>
        <fullName evidence="1">DUF2889 domain-containing protein</fullName>
    </submittedName>
</protein>
<sequence length="265" mass="29158">MSADLHHYPPNPDYGGGVFRRRIAYERKACGAQISLLDEYHDMAMAIVLAEGVISDVRARMDRYPKTSCQGAMAALGMLKAQPAAAALGSLSALDRSSHCTHLVDLARLCLGWLLRDEPDAVIEVALTDRDPGGCQRLDVRKNGTVVVAWVLQDEILAEPRAYQGQSLFGGFSRWVTEQFDAAEAELWRIAQMAVFVARGRAYIVDSPVPRRVSEEPLRRGACYSFSGARFETAYDNMDYVRDMSDGLPPLEAATSPCAREGEAQ</sequence>
<organism evidence="1 2">
    <name type="scientific">Novosphingobium piscinae</name>
    <dbReference type="NCBI Taxonomy" id="1507448"/>
    <lineage>
        <taxon>Bacteria</taxon>
        <taxon>Pseudomonadati</taxon>
        <taxon>Pseudomonadota</taxon>
        <taxon>Alphaproteobacteria</taxon>
        <taxon>Sphingomonadales</taxon>
        <taxon>Sphingomonadaceae</taxon>
        <taxon>Novosphingobium</taxon>
    </lineage>
</organism>
<gene>
    <name evidence="1" type="ORF">H7F53_10300</name>
</gene>
<dbReference type="AlphaFoldDB" id="A0A7X1FYX1"/>
<dbReference type="EMBL" id="JACLAX010000009">
    <property type="protein sequence ID" value="MBC2669535.1"/>
    <property type="molecule type" value="Genomic_DNA"/>
</dbReference>
<evidence type="ECO:0000313" key="2">
    <source>
        <dbReference type="Proteomes" id="UP000551327"/>
    </source>
</evidence>
<proteinExistence type="predicted"/>
<dbReference type="Proteomes" id="UP000551327">
    <property type="component" value="Unassembled WGS sequence"/>
</dbReference>
<keyword evidence="2" id="KW-1185">Reference proteome</keyword>
<reference evidence="1 2" key="1">
    <citation type="submission" date="2020-08" db="EMBL/GenBank/DDBJ databases">
        <title>The genome sequence of type strain Novosphingobium piscinae KCTC 42194.</title>
        <authorList>
            <person name="Liu Y."/>
        </authorList>
    </citation>
    <scope>NUCLEOTIDE SEQUENCE [LARGE SCALE GENOMIC DNA]</scope>
    <source>
        <strain evidence="1 2">KCTC 42194</strain>
    </source>
</reference>
<comment type="caution">
    <text evidence="1">The sequence shown here is derived from an EMBL/GenBank/DDBJ whole genome shotgun (WGS) entry which is preliminary data.</text>
</comment>
<name>A0A7X1FYX1_9SPHN</name>
<accession>A0A7X1FYX1</accession>